<dbReference type="SMART" id="SM01120">
    <property type="entry name" value="Dak2"/>
    <property type="match status" value="1"/>
</dbReference>
<dbReference type="InterPro" id="IPR048394">
    <property type="entry name" value="FakA-like_M"/>
</dbReference>
<dbReference type="PANTHER" id="PTHR33434">
    <property type="entry name" value="DEGV DOMAIN-CONTAINING PROTEIN DR_1986-RELATED"/>
    <property type="match status" value="1"/>
</dbReference>
<accession>A0A4V2G9T3</accession>
<dbReference type="PROSITE" id="PS51480">
    <property type="entry name" value="DHAL"/>
    <property type="match status" value="1"/>
</dbReference>
<gene>
    <name evidence="2" type="ORF">EV380_1137</name>
</gene>
<name>A0A4V2G9T3_9MICC</name>
<dbReference type="EMBL" id="SHLA01000001">
    <property type="protein sequence ID" value="RZU61566.1"/>
    <property type="molecule type" value="Genomic_DNA"/>
</dbReference>
<evidence type="ECO:0000313" key="2">
    <source>
        <dbReference type="EMBL" id="RZU61566.1"/>
    </source>
</evidence>
<dbReference type="PANTHER" id="PTHR33434:SF2">
    <property type="entry name" value="FATTY ACID-BINDING PROTEIN TM_1468"/>
    <property type="match status" value="1"/>
</dbReference>
<feature type="domain" description="DhaL" evidence="1">
    <location>
        <begin position="12"/>
        <end position="214"/>
    </location>
</feature>
<dbReference type="AlphaFoldDB" id="A0A4V2G9T3"/>
<protein>
    <recommendedName>
        <fullName evidence="1">DhaL domain-containing protein</fullName>
    </recommendedName>
</protein>
<dbReference type="Pfam" id="PF21645">
    <property type="entry name" value="FakA-like_M"/>
    <property type="match status" value="1"/>
</dbReference>
<organism evidence="2 3">
    <name type="scientific">Zhihengliuella halotolerans</name>
    <dbReference type="NCBI Taxonomy" id="370736"/>
    <lineage>
        <taxon>Bacteria</taxon>
        <taxon>Bacillati</taxon>
        <taxon>Actinomycetota</taxon>
        <taxon>Actinomycetes</taxon>
        <taxon>Micrococcales</taxon>
        <taxon>Micrococcaceae</taxon>
        <taxon>Zhihengliuella</taxon>
    </lineage>
</organism>
<dbReference type="InterPro" id="IPR004007">
    <property type="entry name" value="DhaL_dom"/>
</dbReference>
<evidence type="ECO:0000313" key="3">
    <source>
        <dbReference type="Proteomes" id="UP000292685"/>
    </source>
</evidence>
<dbReference type="GO" id="GO:0004371">
    <property type="term" value="F:glycerone kinase activity"/>
    <property type="evidence" value="ECO:0007669"/>
    <property type="project" value="InterPro"/>
</dbReference>
<dbReference type="OrthoDB" id="9760324at2"/>
<evidence type="ECO:0000259" key="1">
    <source>
        <dbReference type="PROSITE" id="PS51480"/>
    </source>
</evidence>
<dbReference type="GO" id="GO:0006071">
    <property type="term" value="P:glycerol metabolic process"/>
    <property type="evidence" value="ECO:0007669"/>
    <property type="project" value="InterPro"/>
</dbReference>
<dbReference type="Pfam" id="PF02734">
    <property type="entry name" value="Dak2"/>
    <property type="match status" value="1"/>
</dbReference>
<dbReference type="Proteomes" id="UP000292685">
    <property type="component" value="Unassembled WGS sequence"/>
</dbReference>
<dbReference type="InterPro" id="IPR036117">
    <property type="entry name" value="DhaL_dom_sf"/>
</dbReference>
<sequence>MDVQQKLATGVPGAKAWLKQAETVLANHSDRLDAINVFPVADGDTGTNLYETVKVAAQAAHDIDNDSDVGLVLSAAAEAALEDARGNSGTLFSVFLVGFAEPLIGQPRLNLSLLAESLDRGQLRSWSALTDPVRGTMLTAMSAASEAVFASLQEAEVSAEPQSRAALLRGLENSIEATRIAVAQSEAELDTLAAAHVVDAGAVGFLLVLEAMKAAIAGTDVAEEVLDGFPGYGIQDPHVHRTVPAEEGVEVMCSMSLSPLDAALLRAQLDDVGESVIISALPGGEDDEARWRIHVHVPEQETTLSLLRTYGSPENVSVTTLSASESCA</sequence>
<comment type="caution">
    <text evidence="2">The sequence shown here is derived from an EMBL/GenBank/DDBJ whole genome shotgun (WGS) entry which is preliminary data.</text>
</comment>
<proteinExistence type="predicted"/>
<dbReference type="InterPro" id="IPR050270">
    <property type="entry name" value="DegV_domain_contain"/>
</dbReference>
<dbReference type="SUPFAM" id="SSF101473">
    <property type="entry name" value="DhaL-like"/>
    <property type="match status" value="1"/>
</dbReference>
<dbReference type="Gene3D" id="1.25.40.340">
    <property type="match status" value="1"/>
</dbReference>
<keyword evidence="3" id="KW-1185">Reference proteome</keyword>
<reference evidence="2 3" key="1">
    <citation type="submission" date="2019-02" db="EMBL/GenBank/DDBJ databases">
        <title>Sequencing the genomes of 1000 actinobacteria strains.</title>
        <authorList>
            <person name="Klenk H.-P."/>
        </authorList>
    </citation>
    <scope>NUCLEOTIDE SEQUENCE [LARGE SCALE GENOMIC DNA]</scope>
    <source>
        <strain evidence="2 3">DSM 17364</strain>
    </source>
</reference>